<sequence>MNLQLVVLSKLLQSTTGLLISAYVAAILTLWLIIQFGNVMLFDLLYVLICLVLLGIQHYLSLRIKFDSALLATVAECSQTQSLEQTTKELDLSLINLKLMPANKCGRAWELRELGCLALFKLQIVVLCLQYFAFICIFLLYK</sequence>
<reference evidence="2 3" key="1">
    <citation type="submission" date="2017-02" db="EMBL/GenBank/DDBJ databases">
        <title>Acinetobacter sp. ANC 4945, whole genome shotgun sequencing project.</title>
        <authorList>
            <person name="Radolfova-Krizova L."/>
            <person name="Al Atrouni A."/>
            <person name="Nemec A."/>
        </authorList>
    </citation>
    <scope>NUCLEOTIDE SEQUENCE [LARGE SCALE GENOMIC DNA]</scope>
    <source>
        <strain evidence="2 3">ANC 4945</strain>
    </source>
</reference>
<dbReference type="EMBL" id="MVKX01000008">
    <property type="protein sequence ID" value="OOV80895.1"/>
    <property type="molecule type" value="Genomic_DNA"/>
</dbReference>
<evidence type="ECO:0000313" key="3">
    <source>
        <dbReference type="Proteomes" id="UP000191160"/>
    </source>
</evidence>
<dbReference type="AlphaFoldDB" id="A0A1T1GTT4"/>
<dbReference type="RefSeq" id="WP_078191011.1">
    <property type="nucleotide sequence ID" value="NZ_JAMCOZ010000013.1"/>
</dbReference>
<gene>
    <name evidence="2" type="ORF">B1202_12885</name>
</gene>
<keyword evidence="1" id="KW-1133">Transmembrane helix</keyword>
<feature type="transmembrane region" description="Helical" evidence="1">
    <location>
        <begin position="12"/>
        <end position="34"/>
    </location>
</feature>
<name>A0A1T1GTT4_9GAMM</name>
<organism evidence="2 3">
    <name type="scientific">Acinetobacter amyesii</name>
    <dbReference type="NCBI Taxonomy" id="2942470"/>
    <lineage>
        <taxon>Bacteria</taxon>
        <taxon>Pseudomonadati</taxon>
        <taxon>Pseudomonadota</taxon>
        <taxon>Gammaproteobacteria</taxon>
        <taxon>Moraxellales</taxon>
        <taxon>Moraxellaceae</taxon>
        <taxon>Acinetobacter</taxon>
    </lineage>
</organism>
<accession>A0A1T1GTT4</accession>
<comment type="caution">
    <text evidence="2">The sequence shown here is derived from an EMBL/GenBank/DDBJ whole genome shotgun (WGS) entry which is preliminary data.</text>
</comment>
<dbReference type="Proteomes" id="UP000191160">
    <property type="component" value="Unassembled WGS sequence"/>
</dbReference>
<proteinExistence type="predicted"/>
<feature type="transmembrane region" description="Helical" evidence="1">
    <location>
        <begin position="41"/>
        <end position="60"/>
    </location>
</feature>
<keyword evidence="1" id="KW-0472">Membrane</keyword>
<protein>
    <submittedName>
        <fullName evidence="2">Uncharacterized protein</fullName>
    </submittedName>
</protein>
<feature type="transmembrane region" description="Helical" evidence="1">
    <location>
        <begin position="118"/>
        <end position="141"/>
    </location>
</feature>
<keyword evidence="3" id="KW-1185">Reference proteome</keyword>
<keyword evidence="1" id="KW-0812">Transmembrane</keyword>
<evidence type="ECO:0000256" key="1">
    <source>
        <dbReference type="SAM" id="Phobius"/>
    </source>
</evidence>
<evidence type="ECO:0000313" key="2">
    <source>
        <dbReference type="EMBL" id="OOV80895.1"/>
    </source>
</evidence>